<feature type="domain" description="MacB-like periplasmic core" evidence="8">
    <location>
        <begin position="25"/>
        <end position="240"/>
    </location>
</feature>
<feature type="transmembrane region" description="Helical" evidence="6">
    <location>
        <begin position="318"/>
        <end position="344"/>
    </location>
</feature>
<evidence type="ECO:0000313" key="9">
    <source>
        <dbReference type="EMBL" id="ASG22736.1"/>
    </source>
</evidence>
<dbReference type="InterPro" id="IPR050250">
    <property type="entry name" value="Macrolide_Exporter_MacB"/>
</dbReference>
<comment type="subcellular location">
    <subcellularLocation>
        <location evidence="1">Cell membrane</location>
        <topology evidence="1">Multi-pass membrane protein</topology>
    </subcellularLocation>
</comment>
<feature type="transmembrane region" description="Helical" evidence="6">
    <location>
        <begin position="364"/>
        <end position="388"/>
    </location>
</feature>
<dbReference type="Proteomes" id="UP000197153">
    <property type="component" value="Chromosome 2"/>
</dbReference>
<gene>
    <name evidence="9" type="ORF">Y958_17650</name>
</gene>
<evidence type="ECO:0000313" key="10">
    <source>
        <dbReference type="Proteomes" id="UP000197153"/>
    </source>
</evidence>
<evidence type="ECO:0000256" key="2">
    <source>
        <dbReference type="ARBA" id="ARBA00022475"/>
    </source>
</evidence>
<dbReference type="PANTHER" id="PTHR30572:SF15">
    <property type="entry name" value="ABC TRANSPORTER PERMEASE"/>
    <property type="match status" value="1"/>
</dbReference>
<keyword evidence="3 6" id="KW-0812">Transmembrane</keyword>
<dbReference type="Pfam" id="PF12704">
    <property type="entry name" value="MacB_PCD"/>
    <property type="match status" value="1"/>
</dbReference>
<dbReference type="GO" id="GO:0022857">
    <property type="term" value="F:transmembrane transporter activity"/>
    <property type="evidence" value="ECO:0007669"/>
    <property type="project" value="TreeGrafter"/>
</dbReference>
<feature type="transmembrane region" description="Helical" evidence="6">
    <location>
        <begin position="22"/>
        <end position="49"/>
    </location>
</feature>
<keyword evidence="2" id="KW-1003">Cell membrane</keyword>
<proteinExistence type="predicted"/>
<keyword evidence="4 6" id="KW-1133">Transmembrane helix</keyword>
<sequence>MRVFNEIAVVTTICIKSIPQRFWASFSTVVAVGLVVTVLLAFLAMAAGFQQTLRGTGTKDMAILMRAGSQAELNSGVTRDQARLIEEAPGVMKDADGKPLVSPELYVIVDGVKKTAVPADGNLKKAPRSNLTLRGLGPAGIAVRPGLKIVEGRAFKPGTNELMVGRALQKDFAGVDVGDTVKLGNSNWLVVGAFELGGSVFESELWADTPEVQDLFHRQNVFQSIRARLTGPDALKALSDYAANDPQLKLDVTTEADYYAQQASRTSDLIQKLGWPLAIAMAFGALAGALNTMYSSVAARAQEIATLRCIGFSGTSSFIGTLLESLVLALVGGFVGTLVTWVLFDGLTGSTLSGASFSQIVFTFHLTPAVALQGVILALVVGLVGGVFPAWRAARIPIVEAYGTP</sequence>
<dbReference type="GO" id="GO:0005886">
    <property type="term" value="C:plasma membrane"/>
    <property type="evidence" value="ECO:0007669"/>
    <property type="project" value="UniProtKB-SubCell"/>
</dbReference>
<evidence type="ECO:0000256" key="1">
    <source>
        <dbReference type="ARBA" id="ARBA00004651"/>
    </source>
</evidence>
<evidence type="ECO:0000259" key="7">
    <source>
        <dbReference type="Pfam" id="PF02687"/>
    </source>
</evidence>
<dbReference type="PANTHER" id="PTHR30572">
    <property type="entry name" value="MEMBRANE COMPONENT OF TRANSPORTER-RELATED"/>
    <property type="match status" value="1"/>
</dbReference>
<reference evidence="9 10" key="1">
    <citation type="submission" date="2017-06" db="EMBL/GenBank/DDBJ databases">
        <title>Complete genome sequence of Nitrospirillum amazonense strain CBAmC, an endophytic nitrogen-fixing and plant growth-promoting bacterium, isolated from sugarcane.</title>
        <authorList>
            <person name="Schwab S."/>
            <person name="dos Santos Teixeira K.R."/>
            <person name="Simoes Araujo J.L."/>
            <person name="Soares Vidal M."/>
            <person name="Borges de Freitas H.R."/>
            <person name="Rivello Crivelaro A.L."/>
            <person name="Bueno de Camargo Nunes A."/>
            <person name="dos Santos C.M."/>
            <person name="Palmeira da Silva Rosa D."/>
            <person name="da Silva Padilha D."/>
            <person name="da Silva E."/>
            <person name="Araujo Terra L."/>
            <person name="Soares Mendes V."/>
            <person name="Farinelli L."/>
            <person name="Magalhaes Cruz L."/>
            <person name="Baldani J.I."/>
        </authorList>
    </citation>
    <scope>NUCLEOTIDE SEQUENCE [LARGE SCALE GENOMIC DNA]</scope>
    <source>
        <strain evidence="9 10">CBAmC</strain>
    </source>
</reference>
<dbReference type="KEGG" id="nao:Y958_17650"/>
<accession>A0A248JW39</accession>
<name>A0A248JW39_9PROT</name>
<dbReference type="InterPro" id="IPR003838">
    <property type="entry name" value="ABC3_permease_C"/>
</dbReference>
<evidence type="ECO:0000259" key="8">
    <source>
        <dbReference type="Pfam" id="PF12704"/>
    </source>
</evidence>
<protein>
    <submittedName>
        <fullName evidence="9">Peptide ABC transporter permease</fullName>
    </submittedName>
</protein>
<evidence type="ECO:0000256" key="6">
    <source>
        <dbReference type="SAM" id="Phobius"/>
    </source>
</evidence>
<evidence type="ECO:0000256" key="5">
    <source>
        <dbReference type="ARBA" id="ARBA00023136"/>
    </source>
</evidence>
<feature type="domain" description="ABC3 transporter permease C-terminal" evidence="7">
    <location>
        <begin position="278"/>
        <end position="398"/>
    </location>
</feature>
<evidence type="ECO:0000256" key="4">
    <source>
        <dbReference type="ARBA" id="ARBA00022989"/>
    </source>
</evidence>
<dbReference type="EMBL" id="CP022111">
    <property type="protein sequence ID" value="ASG22736.1"/>
    <property type="molecule type" value="Genomic_DNA"/>
</dbReference>
<keyword evidence="5 6" id="KW-0472">Membrane</keyword>
<feature type="transmembrane region" description="Helical" evidence="6">
    <location>
        <begin position="273"/>
        <end position="297"/>
    </location>
</feature>
<keyword evidence="10" id="KW-1185">Reference proteome</keyword>
<dbReference type="Pfam" id="PF02687">
    <property type="entry name" value="FtsX"/>
    <property type="match status" value="1"/>
</dbReference>
<evidence type="ECO:0000256" key="3">
    <source>
        <dbReference type="ARBA" id="ARBA00022692"/>
    </source>
</evidence>
<dbReference type="InterPro" id="IPR025857">
    <property type="entry name" value="MacB_PCD"/>
</dbReference>
<organism evidence="9 10">
    <name type="scientific">Nitrospirillum viridazoti CBAmc</name>
    <dbReference type="NCBI Taxonomy" id="1441467"/>
    <lineage>
        <taxon>Bacteria</taxon>
        <taxon>Pseudomonadati</taxon>
        <taxon>Pseudomonadota</taxon>
        <taxon>Alphaproteobacteria</taxon>
        <taxon>Rhodospirillales</taxon>
        <taxon>Azospirillaceae</taxon>
        <taxon>Nitrospirillum</taxon>
        <taxon>Nitrospirillum viridazoti</taxon>
    </lineage>
</organism>
<dbReference type="RefSeq" id="WP_088873286.1">
    <property type="nucleotide sequence ID" value="NZ_CP022111.1"/>
</dbReference>
<dbReference type="AlphaFoldDB" id="A0A248JW39"/>